<feature type="domain" description="Spore coat protein U/FanG" evidence="2">
    <location>
        <begin position="187"/>
        <end position="316"/>
    </location>
</feature>
<dbReference type="SMART" id="SM00972">
    <property type="entry name" value="SCPU"/>
    <property type="match status" value="2"/>
</dbReference>
<protein>
    <recommendedName>
        <fullName evidence="2">Spore coat protein U/FanG domain-containing protein</fullName>
    </recommendedName>
</protein>
<gene>
    <name evidence="3" type="ORF">RU07_18685</name>
</gene>
<dbReference type="Pfam" id="PF05229">
    <property type="entry name" value="SCPU"/>
    <property type="match status" value="2"/>
</dbReference>
<accession>A0A0D0JVP5</accession>
<evidence type="ECO:0000259" key="2">
    <source>
        <dbReference type="Pfam" id="PF05229"/>
    </source>
</evidence>
<proteinExistence type="predicted"/>
<dbReference type="PANTHER" id="PTHR37089">
    <property type="entry name" value="PROTEIN U-RELATED"/>
    <property type="match status" value="1"/>
</dbReference>
<dbReference type="AlphaFoldDB" id="A0A0D0JVP5"/>
<dbReference type="EMBL" id="JXQV01000026">
    <property type="protein sequence ID" value="KIP99639.1"/>
    <property type="molecule type" value="Genomic_DNA"/>
</dbReference>
<dbReference type="Proteomes" id="UP000035017">
    <property type="component" value="Unassembled WGS sequence"/>
</dbReference>
<dbReference type="OrthoDB" id="7478692at2"/>
<dbReference type="InterPro" id="IPR007893">
    <property type="entry name" value="Spore_coat_U/FanG"/>
</dbReference>
<evidence type="ECO:0000256" key="1">
    <source>
        <dbReference type="SAM" id="SignalP"/>
    </source>
</evidence>
<comment type="caution">
    <text evidence="3">The sequence shown here is derived from an EMBL/GenBank/DDBJ whole genome shotgun (WGS) entry which is preliminary data.</text>
</comment>
<sequence length="319" mass="33216">MIRTSIVVTVMVLWSYFLVAPAQAQVCNVSMSNINFGAVNLLSGAAVDNTGTASINCANLLNISTNVRICLSIDSGAGGMTGGVRTMAGGSNMLQYQLYQDASRTIPWGTANHNLLGAPRPLDFLLLPLTTLATTRTVYARVLPNQQTVPGGAYSSAFSSAHARVTWAPYTLIAPSCASITQNPSSAAFNILSFVDRTCSVSAQTLSFGSHGLLKSQIDSASQIAVNCTAGLPFSISLNGGLANAAPVARKMTNGSHSITYGLFRDAARSQLWGAVSNLLAGGTGNGLIQNLTVYGRVPPQTTPPAGTYTDTVVVTVTY</sequence>
<feature type="signal peptide" evidence="1">
    <location>
        <begin position="1"/>
        <end position="24"/>
    </location>
</feature>
<feature type="chain" id="PRO_5002231369" description="Spore coat protein U/FanG domain-containing protein" evidence="1">
    <location>
        <begin position="25"/>
        <end position="319"/>
    </location>
</feature>
<feature type="domain" description="Spore coat protein U/FanG" evidence="2">
    <location>
        <begin position="15"/>
        <end position="156"/>
    </location>
</feature>
<organism evidence="3 4">
    <name type="scientific">Agrobacterium tumefaciens</name>
    <dbReference type="NCBI Taxonomy" id="358"/>
    <lineage>
        <taxon>Bacteria</taxon>
        <taxon>Pseudomonadati</taxon>
        <taxon>Pseudomonadota</taxon>
        <taxon>Alphaproteobacteria</taxon>
        <taxon>Hyphomicrobiales</taxon>
        <taxon>Rhizobiaceae</taxon>
        <taxon>Rhizobium/Agrobacterium group</taxon>
        <taxon>Agrobacterium</taxon>
        <taxon>Agrobacterium tumefaciens complex</taxon>
    </lineage>
</organism>
<evidence type="ECO:0000313" key="4">
    <source>
        <dbReference type="Proteomes" id="UP000035017"/>
    </source>
</evidence>
<dbReference type="InterPro" id="IPR053167">
    <property type="entry name" value="Spore_coat_component"/>
</dbReference>
<reference evidence="3 4" key="1">
    <citation type="submission" date="2014-12" db="EMBL/GenBank/DDBJ databases">
        <title>16Stimator: statistical estimation of ribosomal gene copy numbers from draft genome assemblies.</title>
        <authorList>
            <person name="Perisin M.A."/>
            <person name="Vetter M."/>
            <person name="Gilbert J.A."/>
            <person name="Bergelson J."/>
        </authorList>
    </citation>
    <scope>NUCLEOTIDE SEQUENCE [LARGE SCALE GENOMIC DNA]</scope>
    <source>
        <strain evidence="3 4">MEJ076</strain>
    </source>
</reference>
<evidence type="ECO:0000313" key="3">
    <source>
        <dbReference type="EMBL" id="KIP99639.1"/>
    </source>
</evidence>
<name>A0A0D0JVP5_AGRTU</name>
<keyword evidence="1" id="KW-0732">Signal</keyword>